<keyword evidence="6" id="KW-0406">Ion transport</keyword>
<reference evidence="10" key="2">
    <citation type="journal article" date="2021" name="PeerJ">
        <title>Extensive microbial diversity within the chicken gut microbiome revealed by metagenomics and culture.</title>
        <authorList>
            <person name="Gilroy R."/>
            <person name="Ravi A."/>
            <person name="Getino M."/>
            <person name="Pursley I."/>
            <person name="Horton D.L."/>
            <person name="Alikhan N.F."/>
            <person name="Baker D."/>
            <person name="Gharbi K."/>
            <person name="Hall N."/>
            <person name="Watson M."/>
            <person name="Adriaenssens E.M."/>
            <person name="Foster-Nyarko E."/>
            <person name="Jarju S."/>
            <person name="Secka A."/>
            <person name="Antonio M."/>
            <person name="Oren A."/>
            <person name="Chaudhuri R.R."/>
            <person name="La Ragione R."/>
            <person name="Hildebrand F."/>
            <person name="Pallen M.J."/>
        </authorList>
    </citation>
    <scope>NUCLEOTIDE SEQUENCE</scope>
    <source>
        <strain evidence="10">15467</strain>
    </source>
</reference>
<evidence type="ECO:0000313" key="10">
    <source>
        <dbReference type="EMBL" id="MBO8428402.1"/>
    </source>
</evidence>
<gene>
    <name evidence="10" type="ORF">IAC68_00510</name>
</gene>
<evidence type="ECO:0000313" key="11">
    <source>
        <dbReference type="Proteomes" id="UP000823635"/>
    </source>
</evidence>
<evidence type="ECO:0000256" key="2">
    <source>
        <dbReference type="ARBA" id="ARBA00009904"/>
    </source>
</evidence>
<evidence type="ECO:0000256" key="6">
    <source>
        <dbReference type="ARBA" id="ARBA00023065"/>
    </source>
</evidence>
<dbReference type="PANTHER" id="PTHR11629">
    <property type="entry name" value="VACUOLAR PROTON ATPASES"/>
    <property type="match status" value="1"/>
</dbReference>
<dbReference type="EMBL" id="JADINB010000010">
    <property type="protein sequence ID" value="MBO8428402.1"/>
    <property type="molecule type" value="Genomic_DNA"/>
</dbReference>
<feature type="transmembrane region" description="Helical" evidence="9">
    <location>
        <begin position="322"/>
        <end position="348"/>
    </location>
</feature>
<organism evidence="10 11">
    <name type="scientific">Candidatus Egerieousia excrementavium</name>
    <dbReference type="NCBI Taxonomy" id="2840778"/>
    <lineage>
        <taxon>Bacteria</taxon>
        <taxon>Pseudomonadati</taxon>
        <taxon>Bacteroidota</taxon>
        <taxon>Bacteroidia</taxon>
        <taxon>Bacteroidales</taxon>
        <taxon>Candidatus Egerieousia</taxon>
    </lineage>
</organism>
<feature type="transmembrane region" description="Helical" evidence="9">
    <location>
        <begin position="403"/>
        <end position="425"/>
    </location>
</feature>
<evidence type="ECO:0000256" key="1">
    <source>
        <dbReference type="ARBA" id="ARBA00004141"/>
    </source>
</evidence>
<dbReference type="GO" id="GO:0016471">
    <property type="term" value="C:vacuolar proton-transporting V-type ATPase complex"/>
    <property type="evidence" value="ECO:0007669"/>
    <property type="project" value="TreeGrafter"/>
</dbReference>
<comment type="caution">
    <text evidence="10">The sequence shown here is derived from an EMBL/GenBank/DDBJ whole genome shotgun (WGS) entry which is preliminary data.</text>
</comment>
<evidence type="ECO:0008006" key="12">
    <source>
        <dbReference type="Google" id="ProtNLM"/>
    </source>
</evidence>
<accession>A0A9D9DIK8</accession>
<dbReference type="PANTHER" id="PTHR11629:SF63">
    <property type="entry name" value="V-TYPE PROTON ATPASE SUBUNIT A"/>
    <property type="match status" value="1"/>
</dbReference>
<feature type="transmembrane region" description="Helical" evidence="9">
    <location>
        <begin position="432"/>
        <end position="453"/>
    </location>
</feature>
<dbReference type="GO" id="GO:0007035">
    <property type="term" value="P:vacuolar acidification"/>
    <property type="evidence" value="ECO:0007669"/>
    <property type="project" value="TreeGrafter"/>
</dbReference>
<dbReference type="InterPro" id="IPR002490">
    <property type="entry name" value="V-ATPase_116kDa_su"/>
</dbReference>
<sequence>MIKKMTKYSFVLFHREAAPFMEHLQTLGLMDITRRDKAIDSRSKELYDLMTRYDNAILNLNTLLKDKELRKKNKGRIEVETGALLSLTEEKTRLKGELEKTLADLKAELREAHKWGEFSRNDLERLGALGYNLHFYQCNKKLFKEQWEAEYNLAILNRQESSIYFIILENDGPEYRFPLAEAKFPERPASMIEEEIGQTEKKMEQNCSELLALGEYTGELARQRETVAEEFDLYMAKASADKEAEETISIFEGFAPTEDDRKIEEFLKGENAYYIKEAAKEEDNPPVQLKNNFYSRLFEPIGELYMLPRYGEHDLTPYFAPFYMLFFGLCLGDMGYGLVLLIAGIIAAYKVPEYKGYAKLVAWLGFGSIVMPLLSGTFFGGKIADMFNLPEDVKGLFFNDMQMFWFAIIFGLVQIVFARILNAIFAIRDKGLLAGLHNIGWAILIAWGAVWYASTQVPFDYPAFVNYAGWAGLALIIIFTSDNRNIFVKLFKGVAALYDITGVFGDMLSYIRLFGLGTTGGILGLVVNSVASQLGAVPYVGWLFMGIMLIVGHIFVLFISALGAFVHPMRLTFVEFYKNTGFDGGGRAYNPLKKR</sequence>
<feature type="transmembrane region" description="Helical" evidence="9">
    <location>
        <begin position="459"/>
        <end position="479"/>
    </location>
</feature>
<keyword evidence="7 9" id="KW-0472">Membrane</keyword>
<evidence type="ECO:0000256" key="5">
    <source>
        <dbReference type="ARBA" id="ARBA00022989"/>
    </source>
</evidence>
<feature type="transmembrane region" description="Helical" evidence="9">
    <location>
        <begin position="542"/>
        <end position="566"/>
    </location>
</feature>
<evidence type="ECO:0000256" key="4">
    <source>
        <dbReference type="ARBA" id="ARBA00022692"/>
    </source>
</evidence>
<reference evidence="10" key="1">
    <citation type="submission" date="2020-10" db="EMBL/GenBank/DDBJ databases">
        <authorList>
            <person name="Gilroy R."/>
        </authorList>
    </citation>
    <scope>NUCLEOTIDE SEQUENCE</scope>
    <source>
        <strain evidence="10">15467</strain>
    </source>
</reference>
<feature type="coiled-coil region" evidence="8">
    <location>
        <begin position="84"/>
        <end position="111"/>
    </location>
</feature>
<evidence type="ECO:0000256" key="9">
    <source>
        <dbReference type="SAM" id="Phobius"/>
    </source>
</evidence>
<keyword evidence="4 9" id="KW-0812">Transmembrane</keyword>
<evidence type="ECO:0000256" key="8">
    <source>
        <dbReference type="SAM" id="Coils"/>
    </source>
</evidence>
<comment type="similarity">
    <text evidence="2">Belongs to the V-ATPase 116 kDa subunit family.</text>
</comment>
<feature type="transmembrane region" description="Helical" evidence="9">
    <location>
        <begin position="510"/>
        <end position="530"/>
    </location>
</feature>
<protein>
    <recommendedName>
        <fullName evidence="12">V-type ATP synthase subunit I</fullName>
    </recommendedName>
</protein>
<feature type="transmembrane region" description="Helical" evidence="9">
    <location>
        <begin position="360"/>
        <end position="383"/>
    </location>
</feature>
<keyword evidence="5 9" id="KW-1133">Transmembrane helix</keyword>
<keyword evidence="8" id="KW-0175">Coiled coil</keyword>
<dbReference type="AlphaFoldDB" id="A0A9D9DIK8"/>
<evidence type="ECO:0000256" key="7">
    <source>
        <dbReference type="ARBA" id="ARBA00023136"/>
    </source>
</evidence>
<proteinExistence type="inferred from homology"/>
<name>A0A9D9DIK8_9BACT</name>
<dbReference type="Proteomes" id="UP000823635">
    <property type="component" value="Unassembled WGS sequence"/>
</dbReference>
<dbReference type="Pfam" id="PF01496">
    <property type="entry name" value="V_ATPase_I"/>
    <property type="match status" value="1"/>
</dbReference>
<dbReference type="GO" id="GO:0051117">
    <property type="term" value="F:ATPase binding"/>
    <property type="evidence" value="ECO:0007669"/>
    <property type="project" value="TreeGrafter"/>
</dbReference>
<dbReference type="GO" id="GO:0046961">
    <property type="term" value="F:proton-transporting ATPase activity, rotational mechanism"/>
    <property type="evidence" value="ECO:0007669"/>
    <property type="project" value="InterPro"/>
</dbReference>
<dbReference type="GO" id="GO:0033179">
    <property type="term" value="C:proton-transporting V-type ATPase, V0 domain"/>
    <property type="evidence" value="ECO:0007669"/>
    <property type="project" value="InterPro"/>
</dbReference>
<evidence type="ECO:0000256" key="3">
    <source>
        <dbReference type="ARBA" id="ARBA00022448"/>
    </source>
</evidence>
<comment type="subcellular location">
    <subcellularLocation>
        <location evidence="1">Membrane</location>
        <topology evidence="1">Multi-pass membrane protein</topology>
    </subcellularLocation>
</comment>
<keyword evidence="3" id="KW-0813">Transport</keyword>